<feature type="transmembrane region" description="Helical" evidence="1">
    <location>
        <begin position="84"/>
        <end position="106"/>
    </location>
</feature>
<evidence type="ECO:0008006" key="4">
    <source>
        <dbReference type="Google" id="ProtNLM"/>
    </source>
</evidence>
<comment type="caution">
    <text evidence="2">The sequence shown here is derived from an EMBL/GenBank/DDBJ whole genome shotgun (WGS) entry which is preliminary data.</text>
</comment>
<evidence type="ECO:0000256" key="1">
    <source>
        <dbReference type="SAM" id="Phobius"/>
    </source>
</evidence>
<dbReference type="EMBL" id="BAABBM010000001">
    <property type="protein sequence ID" value="GAA3888568.1"/>
    <property type="molecule type" value="Genomic_DNA"/>
</dbReference>
<keyword evidence="1" id="KW-1133">Transmembrane helix</keyword>
<dbReference type="Pfam" id="PF07332">
    <property type="entry name" value="Phage_holin_3_6"/>
    <property type="match status" value="1"/>
</dbReference>
<keyword evidence="1" id="KW-0472">Membrane</keyword>
<dbReference type="InterPro" id="IPR009937">
    <property type="entry name" value="Phage_holin_3_6"/>
</dbReference>
<accession>A0ABP7KWB2</accession>
<gene>
    <name evidence="2" type="ORF">GCM10022276_04660</name>
</gene>
<evidence type="ECO:0000313" key="2">
    <source>
        <dbReference type="EMBL" id="GAA3888568.1"/>
    </source>
</evidence>
<keyword evidence="3" id="KW-1185">Reference proteome</keyword>
<reference evidence="3" key="1">
    <citation type="journal article" date="2019" name="Int. J. Syst. Evol. Microbiol.">
        <title>The Global Catalogue of Microorganisms (GCM) 10K type strain sequencing project: providing services to taxonomists for standard genome sequencing and annotation.</title>
        <authorList>
            <consortium name="The Broad Institute Genomics Platform"/>
            <consortium name="The Broad Institute Genome Sequencing Center for Infectious Disease"/>
            <person name="Wu L."/>
            <person name="Ma J."/>
        </authorList>
    </citation>
    <scope>NUCLEOTIDE SEQUENCE [LARGE SCALE GENOMIC DNA]</scope>
    <source>
        <strain evidence="3">JCM 17543</strain>
    </source>
</reference>
<name>A0ABP7KWB2_9SPHN</name>
<protein>
    <recommendedName>
        <fullName evidence="4">Phage holin family protein</fullName>
    </recommendedName>
</protein>
<organism evidence="2 3">
    <name type="scientific">Sphingomonas limnosediminicola</name>
    <dbReference type="NCBI Taxonomy" id="940133"/>
    <lineage>
        <taxon>Bacteria</taxon>
        <taxon>Pseudomonadati</taxon>
        <taxon>Pseudomonadota</taxon>
        <taxon>Alphaproteobacteria</taxon>
        <taxon>Sphingomonadales</taxon>
        <taxon>Sphingomonadaceae</taxon>
        <taxon>Sphingomonas</taxon>
    </lineage>
</organism>
<keyword evidence="1" id="KW-0812">Transmembrane</keyword>
<sequence length="113" mass="11600">MLKPVDPGPQPERPIGELVHELIEGGKAYAQAELDVAKTIAASKGKALLLPAALFGTALILSLAAVTALAVGVVIGLAKFIGPLAAGFIGMLIFAALAGGCGWYGYQRLMRDL</sequence>
<dbReference type="Proteomes" id="UP001500827">
    <property type="component" value="Unassembled WGS sequence"/>
</dbReference>
<feature type="transmembrane region" description="Helical" evidence="1">
    <location>
        <begin position="48"/>
        <end position="78"/>
    </location>
</feature>
<evidence type="ECO:0000313" key="3">
    <source>
        <dbReference type="Proteomes" id="UP001500827"/>
    </source>
</evidence>
<dbReference type="RefSeq" id="WP_344698087.1">
    <property type="nucleotide sequence ID" value="NZ_BAABBM010000001.1"/>
</dbReference>
<proteinExistence type="predicted"/>